<name>A0A6M2DCL5_RHIMP</name>
<evidence type="ECO:0000256" key="1">
    <source>
        <dbReference type="SAM" id="Phobius"/>
    </source>
</evidence>
<keyword evidence="1" id="KW-1133">Transmembrane helix</keyword>
<proteinExistence type="predicted"/>
<dbReference type="AlphaFoldDB" id="A0A6M2DCL5"/>
<sequence length="76" mass="8830">MKAIFLILVGAVLVAGVMIFMDFLEYIIAERFKRIEVVTPLLYKTRTSHDMEVMKFRSSVSQYNLVRKSDKTGVRK</sequence>
<organism evidence="2">
    <name type="scientific">Rhipicephalus microplus</name>
    <name type="common">Cattle tick</name>
    <name type="synonym">Boophilus microplus</name>
    <dbReference type="NCBI Taxonomy" id="6941"/>
    <lineage>
        <taxon>Eukaryota</taxon>
        <taxon>Metazoa</taxon>
        <taxon>Ecdysozoa</taxon>
        <taxon>Arthropoda</taxon>
        <taxon>Chelicerata</taxon>
        <taxon>Arachnida</taxon>
        <taxon>Acari</taxon>
        <taxon>Parasitiformes</taxon>
        <taxon>Ixodida</taxon>
        <taxon>Ixodoidea</taxon>
        <taxon>Ixodidae</taxon>
        <taxon>Rhipicephalinae</taxon>
        <taxon>Rhipicephalus</taxon>
        <taxon>Boophilus</taxon>
    </lineage>
</organism>
<feature type="transmembrane region" description="Helical" evidence="1">
    <location>
        <begin position="6"/>
        <end position="24"/>
    </location>
</feature>
<dbReference type="EMBL" id="GHWJ01010653">
    <property type="protein sequence ID" value="NOV43390.1"/>
    <property type="molecule type" value="Transcribed_RNA"/>
</dbReference>
<evidence type="ECO:0000313" key="2">
    <source>
        <dbReference type="EMBL" id="NOV43390.1"/>
    </source>
</evidence>
<keyword evidence="1" id="KW-0472">Membrane</keyword>
<accession>A0A6M2DCL5</accession>
<keyword evidence="1" id="KW-0812">Transmembrane</keyword>
<reference evidence="2" key="1">
    <citation type="submission" date="2019-09" db="EMBL/GenBank/DDBJ databases">
        <title>Organ-specific transcriptomic study of the physiology of the cattle tick, Rhipicephalus microplus.</title>
        <authorList>
            <person name="Tirloni L."/>
            <person name="Braz G."/>
            <person name="Gandara A.C.P."/>
            <person name="Sabadin G.A."/>
            <person name="da Silva R.M."/>
            <person name="Guizzo M.G."/>
            <person name="Machado J.A."/>
            <person name="Costa E.P."/>
            <person name="Gomes H.F."/>
            <person name="Moraes J."/>
            <person name="Mota M.B.S."/>
            <person name="Mesquita R.D."/>
            <person name="Alvarenga P.H."/>
            <person name="Alves F."/>
            <person name="Seixas A."/>
            <person name="da Fonseca R.N."/>
            <person name="Fogaca A."/>
            <person name="Logullo C."/>
            <person name="Tanaka A."/>
            <person name="Daffre S."/>
            <person name="Termignoni C."/>
            <person name="Vaz I.S.Jr."/>
            <person name="Oliveira P.L."/>
            <person name="Ribeiro J.M."/>
        </authorList>
    </citation>
    <scope>NUCLEOTIDE SEQUENCE</scope>
    <source>
        <strain evidence="2">Porto Alegre</strain>
    </source>
</reference>
<protein>
    <submittedName>
        <fullName evidence="2">Putative secreted protein ovary overexpressed</fullName>
    </submittedName>
</protein>